<dbReference type="AlphaFoldDB" id="A0A1N7D5W0"/>
<dbReference type="EMBL" id="FTNU01000001">
    <property type="protein sequence ID" value="SIR71230.1"/>
    <property type="molecule type" value="Genomic_DNA"/>
</dbReference>
<keyword evidence="2" id="KW-1185">Reference proteome</keyword>
<reference evidence="2" key="1">
    <citation type="submission" date="2017-01" db="EMBL/GenBank/DDBJ databases">
        <authorList>
            <person name="Varghese N."/>
            <person name="Submissions S."/>
        </authorList>
    </citation>
    <scope>NUCLEOTIDE SEQUENCE [LARGE SCALE GENOMIC DNA]</scope>
    <source>
        <strain evidence="2">DSM 21768</strain>
    </source>
</reference>
<accession>A0A1N7D5W0</accession>
<evidence type="ECO:0000313" key="2">
    <source>
        <dbReference type="Proteomes" id="UP000187495"/>
    </source>
</evidence>
<gene>
    <name evidence="1" type="ORF">SAMN02745664_10111</name>
</gene>
<organism evidence="1 2">
    <name type="scientific">Moraxella cuniculi DSM 21768</name>
    <dbReference type="NCBI Taxonomy" id="1122245"/>
    <lineage>
        <taxon>Bacteria</taxon>
        <taxon>Pseudomonadati</taxon>
        <taxon>Pseudomonadota</taxon>
        <taxon>Gammaproteobacteria</taxon>
        <taxon>Moraxellales</taxon>
        <taxon>Moraxellaceae</taxon>
        <taxon>Moraxella</taxon>
    </lineage>
</organism>
<dbReference type="RefSeq" id="WP_076554111.1">
    <property type="nucleotide sequence ID" value="NZ_FTNU01000001.1"/>
</dbReference>
<proteinExistence type="predicted"/>
<dbReference type="Proteomes" id="UP000187495">
    <property type="component" value="Unassembled WGS sequence"/>
</dbReference>
<evidence type="ECO:0000313" key="1">
    <source>
        <dbReference type="EMBL" id="SIR71230.1"/>
    </source>
</evidence>
<sequence>MSFLSKLFGNKPKADFIVHRIDFDVPNNKTLKDGEYLWATIDFESKHPCQVWLHPNSDDVFRGNVSGGYHPSDVYPAGRHTIKRWFYFNNLDVADYPNGLLVNGGKVIAQTEDGYTLHNQVYPTDCTFVPFSPDELKERQNIDKEGLEIEFIKARITDSEYGYELIGLSPNDTVGMETEISVRIHTKCNDGVHFACFPRTDGEMNYGYNPMSKPLDGVLDLQFTMKETGKIKGFLIIAYNRYDYEIEHLVVDFPLTVEDWSDDGVGQEFTFAFDGIYDDEANLNGEFERVEKNSTISADKYMRFYIHLNHQLKHGIHIKLYDVINNKPQHLYYCNVLSQEDCQEYDGNPYFCLDFMEDELEEFYENNQSRQISGFYIVASNMVGEVLAEEVVDYPLTIVS</sequence>
<name>A0A1N7D5W0_9GAMM</name>
<protein>
    <submittedName>
        <fullName evidence="1">Uncharacterized protein</fullName>
    </submittedName>
</protein>